<dbReference type="InterPro" id="IPR050314">
    <property type="entry name" value="Glycosyl_Hydrlase_18"/>
</dbReference>
<dbReference type="Pfam" id="PF01607">
    <property type="entry name" value="CBM_14"/>
    <property type="match status" value="1"/>
</dbReference>
<evidence type="ECO:0000259" key="9">
    <source>
        <dbReference type="PROSITE" id="PS50940"/>
    </source>
</evidence>
<reference evidence="11" key="2">
    <citation type="submission" date="2020-05" db="UniProtKB">
        <authorList>
            <consortium name="EnsemblMetazoa"/>
        </authorList>
    </citation>
    <scope>IDENTIFICATION</scope>
    <source>
        <strain evidence="11">WRAIR2</strain>
    </source>
</reference>
<evidence type="ECO:0000256" key="3">
    <source>
        <dbReference type="ARBA" id="ARBA00022729"/>
    </source>
</evidence>
<feature type="domain" description="Chitin-binding type-2" evidence="9">
    <location>
        <begin position="403"/>
        <end position="455"/>
    </location>
</feature>
<dbReference type="Gene3D" id="3.10.50.10">
    <property type="match status" value="1"/>
</dbReference>
<evidence type="ECO:0000256" key="4">
    <source>
        <dbReference type="ARBA" id="ARBA00022801"/>
    </source>
</evidence>
<sequence>MVHSATLWSILLVATCSLLAVVESREVVCYYGSWAAGRTGYATFTPDDINPSLCTQLNYAFLDIESNGTLKNGFNTNTIAKFNDLKKKNPALKTLAAVGGWNAGKSFKTVAANAQLRTTFAKNAVAFLQKYRFDGMDIDWEYPAQADMANFVLFLKELANAFAPYKYLLTVAVPGPETATSVAYDARAISSIVSFINLMTYDMQGDFGVARHHAALYPGSAAVDDTYFKRQLNAEACVKFWINKGAQASKLTLGVPFYGRSYKLANPKMDGVGVPVTGPAAARPYTAEAGTMAYHEMCTSVGYKRQYDSVQGAAIVSGNGEWVSYDSVQSITQKCNLISQYGLGGGMVWAIDLDDITGACGPKFVLLTALNNCVNVNTSGATTTTAKPGAATTVKAVTSAPGTFVCTRDGYFRDPSNCGKYYRCLSGYKYEFNCPSGLYFSEANTACDYPANVKC</sequence>
<evidence type="ECO:0000256" key="6">
    <source>
        <dbReference type="ARBA" id="ARBA00023295"/>
    </source>
</evidence>
<dbReference type="InterPro" id="IPR029070">
    <property type="entry name" value="Chitinase_insertion_sf"/>
</dbReference>
<keyword evidence="5" id="KW-1015">Disulfide bond</keyword>
<evidence type="ECO:0000256" key="2">
    <source>
        <dbReference type="ARBA" id="ARBA00022669"/>
    </source>
</evidence>
<dbReference type="FunFam" id="3.10.50.10:FF:000001">
    <property type="entry name" value="Chitinase 3-like 1"/>
    <property type="match status" value="1"/>
</dbReference>
<dbReference type="GO" id="GO:0008061">
    <property type="term" value="F:chitin binding"/>
    <property type="evidence" value="ECO:0007669"/>
    <property type="project" value="UniProtKB-KW"/>
</dbReference>
<dbReference type="PROSITE" id="PS01095">
    <property type="entry name" value="GH18_1"/>
    <property type="match status" value="1"/>
</dbReference>
<dbReference type="GO" id="GO:0005576">
    <property type="term" value="C:extracellular region"/>
    <property type="evidence" value="ECO:0007669"/>
    <property type="project" value="InterPro"/>
</dbReference>
<dbReference type="PROSITE" id="PS50940">
    <property type="entry name" value="CHIT_BIND_II"/>
    <property type="match status" value="1"/>
</dbReference>
<dbReference type="GO" id="GO:0006032">
    <property type="term" value="P:chitin catabolic process"/>
    <property type="evidence" value="ECO:0007669"/>
    <property type="project" value="TreeGrafter"/>
</dbReference>
<dbReference type="Pfam" id="PF00704">
    <property type="entry name" value="Glyco_hydro_18"/>
    <property type="match status" value="1"/>
</dbReference>
<evidence type="ECO:0000313" key="12">
    <source>
        <dbReference type="Proteomes" id="UP000075884"/>
    </source>
</evidence>
<dbReference type="PANTHER" id="PTHR11177:SF360">
    <property type="entry name" value="CHITINASE 4-RELATED"/>
    <property type="match status" value="1"/>
</dbReference>
<dbReference type="PROSITE" id="PS51910">
    <property type="entry name" value="GH18_2"/>
    <property type="match status" value="1"/>
</dbReference>
<keyword evidence="3 8" id="KW-0732">Signal</keyword>
<dbReference type="AlphaFoldDB" id="A0A182N7X4"/>
<dbReference type="SUPFAM" id="SSF51445">
    <property type="entry name" value="(Trans)glycosidases"/>
    <property type="match status" value="1"/>
</dbReference>
<keyword evidence="4 7" id="KW-0378">Hydrolase</keyword>
<evidence type="ECO:0000313" key="11">
    <source>
        <dbReference type="EnsemblMetazoa" id="ADIR003748-PA"/>
    </source>
</evidence>
<dbReference type="SUPFAM" id="SSF57625">
    <property type="entry name" value="Invertebrate chitin-binding proteins"/>
    <property type="match status" value="1"/>
</dbReference>
<keyword evidence="2" id="KW-0147">Chitin-binding</keyword>
<evidence type="ECO:0000256" key="7">
    <source>
        <dbReference type="RuleBase" id="RU000489"/>
    </source>
</evidence>
<feature type="domain" description="GH18" evidence="10">
    <location>
        <begin position="25"/>
        <end position="377"/>
    </location>
</feature>
<evidence type="ECO:0000259" key="10">
    <source>
        <dbReference type="PROSITE" id="PS51910"/>
    </source>
</evidence>
<dbReference type="InterPro" id="IPR001579">
    <property type="entry name" value="Glyco_hydro_18_chit_AS"/>
</dbReference>
<dbReference type="GO" id="GO:0005975">
    <property type="term" value="P:carbohydrate metabolic process"/>
    <property type="evidence" value="ECO:0007669"/>
    <property type="project" value="InterPro"/>
</dbReference>
<dbReference type="InterPro" id="IPR011583">
    <property type="entry name" value="Chitinase_II/V-like_cat"/>
</dbReference>
<dbReference type="Proteomes" id="UP000075884">
    <property type="component" value="Unassembled WGS sequence"/>
</dbReference>
<feature type="chain" id="PRO_5008129446" evidence="8">
    <location>
        <begin position="25"/>
        <end position="455"/>
    </location>
</feature>
<name>A0A182N7X4_9DIPT</name>
<evidence type="ECO:0000256" key="8">
    <source>
        <dbReference type="SAM" id="SignalP"/>
    </source>
</evidence>
<accession>A0A182N7X4</accession>
<dbReference type="STRING" id="7168.A0A182N7X4"/>
<evidence type="ECO:0000256" key="5">
    <source>
        <dbReference type="ARBA" id="ARBA00023157"/>
    </source>
</evidence>
<dbReference type="SMART" id="SM00494">
    <property type="entry name" value="ChtBD2"/>
    <property type="match status" value="1"/>
</dbReference>
<dbReference type="VEuPathDB" id="VectorBase:ADIR003748"/>
<evidence type="ECO:0000256" key="1">
    <source>
        <dbReference type="ARBA" id="ARBA00009121"/>
    </source>
</evidence>
<feature type="signal peptide" evidence="8">
    <location>
        <begin position="1"/>
        <end position="24"/>
    </location>
</feature>
<dbReference type="GO" id="GO:0004568">
    <property type="term" value="F:chitinase activity"/>
    <property type="evidence" value="ECO:0007669"/>
    <property type="project" value="UniProtKB-ARBA"/>
</dbReference>
<dbReference type="InterPro" id="IPR036508">
    <property type="entry name" value="Chitin-bd_dom_sf"/>
</dbReference>
<dbReference type="InterPro" id="IPR017853">
    <property type="entry name" value="GH"/>
</dbReference>
<keyword evidence="6 7" id="KW-0326">Glycosidase</keyword>
<dbReference type="Gene3D" id="3.20.20.80">
    <property type="entry name" value="Glycosidases"/>
    <property type="match status" value="1"/>
</dbReference>
<dbReference type="SUPFAM" id="SSF54556">
    <property type="entry name" value="Chitinase insertion domain"/>
    <property type="match status" value="1"/>
</dbReference>
<dbReference type="InterPro" id="IPR002557">
    <property type="entry name" value="Chitin-bd_dom"/>
</dbReference>
<protein>
    <submittedName>
        <fullName evidence="11">Uncharacterized protein</fullName>
    </submittedName>
</protein>
<keyword evidence="12" id="KW-1185">Reference proteome</keyword>
<dbReference type="SMART" id="SM00636">
    <property type="entry name" value="Glyco_18"/>
    <property type="match status" value="1"/>
</dbReference>
<dbReference type="EnsemblMetazoa" id="ADIR003748-RA">
    <property type="protein sequence ID" value="ADIR003748-PA"/>
    <property type="gene ID" value="ADIR003748"/>
</dbReference>
<proteinExistence type="inferred from homology"/>
<dbReference type="InterPro" id="IPR001223">
    <property type="entry name" value="Glyco_hydro18_cat"/>
</dbReference>
<organism evidence="11 12">
    <name type="scientific">Anopheles dirus</name>
    <dbReference type="NCBI Taxonomy" id="7168"/>
    <lineage>
        <taxon>Eukaryota</taxon>
        <taxon>Metazoa</taxon>
        <taxon>Ecdysozoa</taxon>
        <taxon>Arthropoda</taxon>
        <taxon>Hexapoda</taxon>
        <taxon>Insecta</taxon>
        <taxon>Pterygota</taxon>
        <taxon>Neoptera</taxon>
        <taxon>Endopterygota</taxon>
        <taxon>Diptera</taxon>
        <taxon>Nematocera</taxon>
        <taxon>Culicoidea</taxon>
        <taxon>Culicidae</taxon>
        <taxon>Anophelinae</taxon>
        <taxon>Anopheles</taxon>
    </lineage>
</organism>
<dbReference type="PANTHER" id="PTHR11177">
    <property type="entry name" value="CHITINASE"/>
    <property type="match status" value="1"/>
</dbReference>
<dbReference type="Gene3D" id="2.170.140.10">
    <property type="entry name" value="Chitin binding domain"/>
    <property type="match status" value="1"/>
</dbReference>
<comment type="similarity">
    <text evidence="1">Belongs to the glycosyl hydrolase 18 family. Chitinase class II subfamily.</text>
</comment>
<reference evidence="12" key="1">
    <citation type="submission" date="2013-03" db="EMBL/GenBank/DDBJ databases">
        <title>The Genome Sequence of Anopheles dirus WRAIR2.</title>
        <authorList>
            <consortium name="The Broad Institute Genomics Platform"/>
            <person name="Neafsey D.E."/>
            <person name="Walton C."/>
            <person name="Walker B."/>
            <person name="Young S.K."/>
            <person name="Zeng Q."/>
            <person name="Gargeya S."/>
            <person name="Fitzgerald M."/>
            <person name="Haas B."/>
            <person name="Abouelleil A."/>
            <person name="Allen A.W."/>
            <person name="Alvarado L."/>
            <person name="Arachchi H.M."/>
            <person name="Berlin A.M."/>
            <person name="Chapman S.B."/>
            <person name="Gainer-Dewar J."/>
            <person name="Goldberg J."/>
            <person name="Griggs A."/>
            <person name="Gujja S."/>
            <person name="Hansen M."/>
            <person name="Howarth C."/>
            <person name="Imamovic A."/>
            <person name="Ireland A."/>
            <person name="Larimer J."/>
            <person name="McCowan C."/>
            <person name="Murphy C."/>
            <person name="Pearson M."/>
            <person name="Poon T.W."/>
            <person name="Priest M."/>
            <person name="Roberts A."/>
            <person name="Saif S."/>
            <person name="Shea T."/>
            <person name="Sisk P."/>
            <person name="Sykes S."/>
            <person name="Wortman J."/>
            <person name="Nusbaum C."/>
            <person name="Birren B."/>
        </authorList>
    </citation>
    <scope>NUCLEOTIDE SEQUENCE [LARGE SCALE GENOMIC DNA]</scope>
    <source>
        <strain evidence="12">WRAIR2</strain>
    </source>
</reference>